<keyword evidence="3" id="KW-1185">Reference proteome</keyword>
<feature type="compositionally biased region" description="Basic and acidic residues" evidence="1">
    <location>
        <begin position="45"/>
        <end position="54"/>
    </location>
</feature>
<reference evidence="3" key="1">
    <citation type="journal article" date="2017" name="Nat. Commun.">
        <title>The asparagus genome sheds light on the origin and evolution of a young Y chromosome.</title>
        <authorList>
            <person name="Harkess A."/>
            <person name="Zhou J."/>
            <person name="Xu C."/>
            <person name="Bowers J.E."/>
            <person name="Van der Hulst R."/>
            <person name="Ayyampalayam S."/>
            <person name="Mercati F."/>
            <person name="Riccardi P."/>
            <person name="McKain M.R."/>
            <person name="Kakrana A."/>
            <person name="Tang H."/>
            <person name="Ray J."/>
            <person name="Groenendijk J."/>
            <person name="Arikit S."/>
            <person name="Mathioni S.M."/>
            <person name="Nakano M."/>
            <person name="Shan H."/>
            <person name="Telgmann-Rauber A."/>
            <person name="Kanno A."/>
            <person name="Yue Z."/>
            <person name="Chen H."/>
            <person name="Li W."/>
            <person name="Chen Y."/>
            <person name="Xu X."/>
            <person name="Zhang Y."/>
            <person name="Luo S."/>
            <person name="Chen H."/>
            <person name="Gao J."/>
            <person name="Mao Z."/>
            <person name="Pires J.C."/>
            <person name="Luo M."/>
            <person name="Kudrna D."/>
            <person name="Wing R.A."/>
            <person name="Meyers B.C."/>
            <person name="Yi K."/>
            <person name="Kong H."/>
            <person name="Lavrijsen P."/>
            <person name="Sunseri F."/>
            <person name="Falavigna A."/>
            <person name="Ye Y."/>
            <person name="Leebens-Mack J.H."/>
            <person name="Chen G."/>
        </authorList>
    </citation>
    <scope>NUCLEOTIDE SEQUENCE [LARGE SCALE GENOMIC DNA]</scope>
    <source>
        <strain evidence="3">cv. DH0086</strain>
    </source>
</reference>
<evidence type="ECO:0000313" key="3">
    <source>
        <dbReference type="Proteomes" id="UP000243459"/>
    </source>
</evidence>
<dbReference type="AlphaFoldDB" id="A0A5P1FKA8"/>
<dbReference type="Gramene" id="ONK78153">
    <property type="protein sequence ID" value="ONK78153"/>
    <property type="gene ID" value="A4U43_C02F15010"/>
</dbReference>
<name>A0A5P1FKA8_ASPOF</name>
<gene>
    <name evidence="2" type="ORF">A4U43_C02F15010</name>
</gene>
<accession>A0A5P1FKA8</accession>
<organism evidence="2 3">
    <name type="scientific">Asparagus officinalis</name>
    <name type="common">Garden asparagus</name>
    <dbReference type="NCBI Taxonomy" id="4686"/>
    <lineage>
        <taxon>Eukaryota</taxon>
        <taxon>Viridiplantae</taxon>
        <taxon>Streptophyta</taxon>
        <taxon>Embryophyta</taxon>
        <taxon>Tracheophyta</taxon>
        <taxon>Spermatophyta</taxon>
        <taxon>Magnoliopsida</taxon>
        <taxon>Liliopsida</taxon>
        <taxon>Asparagales</taxon>
        <taxon>Asparagaceae</taxon>
        <taxon>Asparagoideae</taxon>
        <taxon>Asparagus</taxon>
    </lineage>
</organism>
<evidence type="ECO:0000313" key="2">
    <source>
        <dbReference type="EMBL" id="ONK78153.1"/>
    </source>
</evidence>
<protein>
    <submittedName>
        <fullName evidence="2">Uncharacterized protein</fullName>
    </submittedName>
</protein>
<dbReference type="Proteomes" id="UP000243459">
    <property type="component" value="Chromosome 2"/>
</dbReference>
<dbReference type="EMBL" id="CM007382">
    <property type="protein sequence ID" value="ONK78153.1"/>
    <property type="molecule type" value="Genomic_DNA"/>
</dbReference>
<proteinExistence type="predicted"/>
<evidence type="ECO:0000256" key="1">
    <source>
        <dbReference type="SAM" id="MobiDB-lite"/>
    </source>
</evidence>
<feature type="region of interest" description="Disordered" evidence="1">
    <location>
        <begin position="29"/>
        <end position="54"/>
    </location>
</feature>
<sequence length="81" mass="9025">MSYMVEWSGSELNITSSLGEVTSLRVEKGVGSKQAAEASTPSAPEVDRLNQELDESQRKAKKWRRISERGIVLSCRLSRVD</sequence>